<dbReference type="PANTHER" id="PTHR37285:SF5">
    <property type="entry name" value="SPORE WALL MATURATION PROTEIN DIT1"/>
    <property type="match status" value="1"/>
</dbReference>
<reference evidence="1" key="1">
    <citation type="submission" date="2022-05" db="EMBL/GenBank/DDBJ databases">
        <title>Halomonas geminus sp. nov. and Halomonas llamarensis sp. nov. isolated from high-altitude salars of the Atacama Desert.</title>
        <authorList>
            <person name="Hintersatz C."/>
            <person name="Rojas L.A."/>
            <person name="Wei T.-S."/>
            <person name="Kutschke S."/>
            <person name="Lehmann F."/>
            <person name="Jain R."/>
            <person name="Pollmann K."/>
        </authorList>
    </citation>
    <scope>NUCLEOTIDE SEQUENCE</scope>
    <source>
        <strain evidence="1">ATCHA</strain>
    </source>
</reference>
<keyword evidence="2" id="KW-1185">Reference proteome</keyword>
<dbReference type="EMBL" id="JAMJPJ010000009">
    <property type="protein sequence ID" value="MCL7929909.1"/>
    <property type="molecule type" value="Genomic_DNA"/>
</dbReference>
<name>A0ABT0SPY7_9GAMM</name>
<dbReference type="PANTHER" id="PTHR37285">
    <property type="entry name" value="SPORE WALL MATURATION PROTEIN DIT1"/>
    <property type="match status" value="1"/>
</dbReference>
<accession>A0ABT0SPY7</accession>
<evidence type="ECO:0000313" key="1">
    <source>
        <dbReference type="EMBL" id="MCL7929909.1"/>
    </source>
</evidence>
<protein>
    <submittedName>
        <fullName evidence="1">L-tyrosine/L-tryptophan isonitrile synthase family protein</fullName>
    </submittedName>
</protein>
<dbReference type="RefSeq" id="WP_250080949.1">
    <property type="nucleotide sequence ID" value="NZ_JAMJPJ010000009.1"/>
</dbReference>
<organism evidence="1 2">
    <name type="scientific">Halomonas llamarensis</name>
    <dbReference type="NCBI Taxonomy" id="2945104"/>
    <lineage>
        <taxon>Bacteria</taxon>
        <taxon>Pseudomonadati</taxon>
        <taxon>Pseudomonadota</taxon>
        <taxon>Gammaproteobacteria</taxon>
        <taxon>Oceanospirillales</taxon>
        <taxon>Halomonadaceae</taxon>
        <taxon>Halomonas</taxon>
    </lineage>
</organism>
<dbReference type="Pfam" id="PF05141">
    <property type="entry name" value="DIT1_PvcA"/>
    <property type="match status" value="1"/>
</dbReference>
<evidence type="ECO:0000313" key="2">
    <source>
        <dbReference type="Proteomes" id="UP001165308"/>
    </source>
</evidence>
<dbReference type="Proteomes" id="UP001165308">
    <property type="component" value="Unassembled WGS sequence"/>
</dbReference>
<dbReference type="InterPro" id="IPR007817">
    <property type="entry name" value="Isocyanide_synthase_DIT1"/>
</dbReference>
<comment type="caution">
    <text evidence="1">The sequence shown here is derived from an EMBL/GenBank/DDBJ whole genome shotgun (WGS) entry which is preliminary data.</text>
</comment>
<proteinExistence type="predicted"/>
<sequence>MNDAMALRLNATIARAKKNSGAYGVKKSGVAEYVAEALFDSCWYKVQEANLSRIEVRDHVKFCLQKGKPLELLFPIFSRKPLSPIKNRGGIPDLGEIHSITRFAEAAQIIDSLCPTGCKLTVLADGFKYNRACGTPAALVAEYQQGLQFWLGQLNVDDIVSIIDYEDWVSDGLEEHTAGEREPIFLNYYSDISTRFEPLFDPSNLAESFARIASLDDIGNQLTYTYWSIVTSTFYKSLYGEIYEANLARSYCDDEKQELYIGYTLSLNQVLARHKSNSINFFQNYIDPKLNTDLFIAMRREAWEAAIRYVAISLTDRKLQVIRRVRPDALKLTIHGKKGELHFLSATKKHVAMTAQHSTGGLSLNGQTAKVNFKYRLEREANGEIPVLLENLPDTPYHRDYYGPLWLMQHSDQPLMYMSEVDVTKIDSVHKFLTHSA</sequence>
<gene>
    <name evidence="1" type="ORF">M8006_07955</name>
</gene>